<evidence type="ECO:0000313" key="2">
    <source>
        <dbReference type="EMBL" id="KCZ90914.1"/>
    </source>
</evidence>
<feature type="compositionally biased region" description="Low complexity" evidence="1">
    <location>
        <begin position="202"/>
        <end position="212"/>
    </location>
</feature>
<dbReference type="EMBL" id="ARYJ01000001">
    <property type="protein sequence ID" value="KCZ90914.1"/>
    <property type="molecule type" value="Genomic_DNA"/>
</dbReference>
<dbReference type="Proteomes" id="UP000024816">
    <property type="component" value="Unassembled WGS sequence"/>
</dbReference>
<feature type="region of interest" description="Disordered" evidence="1">
    <location>
        <begin position="108"/>
        <end position="165"/>
    </location>
</feature>
<organism evidence="2 3">
    <name type="scientific">Hyphomonas jannaschiana VP2</name>
    <dbReference type="NCBI Taxonomy" id="1280952"/>
    <lineage>
        <taxon>Bacteria</taxon>
        <taxon>Pseudomonadati</taxon>
        <taxon>Pseudomonadota</taxon>
        <taxon>Alphaproteobacteria</taxon>
        <taxon>Hyphomonadales</taxon>
        <taxon>Hyphomonadaceae</taxon>
        <taxon>Hyphomonas</taxon>
    </lineage>
</organism>
<dbReference type="OrthoDB" id="7620567at2"/>
<sequence>MLHPSTKRLIDKLGEMTRKQRVSWEESDNDSVKHDTEGYRVTITAAPHALLLTDTQGREIETCTPEDFTGETDVDGRPYADFIEDLYREAHRHARGAEKAISALLSSLDEADADNSDEAAAPEPETPLATAESFDHPEDEGDESYPLEDHELPEPEYEGQAEMQAAIASMADQMRGTVEADAHPEAVEAPEPEPVVEPPVMPVASAEPAAAPEPEPEADPYAPFAGSEDTARAYAVAAEFATPAEPEPPAFVAETDPVSDALTSPAAPEEEPPAPEPFSDEAHVWESIRNAGAQTEAAPAEPQAEFEPAPQPEPGSEPQPEPEPVSATEPEPPAQDAAPATARPGPVFGSGMFSDLSRYRTQTPDPAPEPAPEPEPEAAASAPEFAEEFAEESAAEPPQDPVAEAAPEPAPEPAPEEPAPQRSFSLSGITSGFGLGSTHSPARPQPDTQAAPAAPGERRIIDGTVDLPDTEPEPEAETAPEAEWRMEQDEDFGFTPEDLKPGIPASPLPAASEAAPEPPAQEAAPEASEAGQEPVQPHRPSRRFNPWN</sequence>
<feature type="compositionally biased region" description="Low complexity" evidence="1">
    <location>
        <begin position="118"/>
        <end position="132"/>
    </location>
</feature>
<feature type="compositionally biased region" description="Low complexity" evidence="1">
    <location>
        <begin position="441"/>
        <end position="455"/>
    </location>
</feature>
<feature type="compositionally biased region" description="Acidic residues" evidence="1">
    <location>
        <begin position="468"/>
        <end position="480"/>
    </location>
</feature>
<feature type="compositionally biased region" description="Low complexity" evidence="1">
    <location>
        <begin position="334"/>
        <end position="344"/>
    </location>
</feature>
<name>A0A059FJV9_9PROT</name>
<reference evidence="2 3" key="1">
    <citation type="journal article" date="2014" name="Antonie Van Leeuwenhoek">
        <title>Hyphomonas beringensis sp. nov. and Hyphomonas chukchiensis sp. nov., isolated from surface seawater of the Bering Sea and Chukchi Sea.</title>
        <authorList>
            <person name="Li C."/>
            <person name="Lai Q."/>
            <person name="Li G."/>
            <person name="Dong C."/>
            <person name="Wang J."/>
            <person name="Liao Y."/>
            <person name="Shao Z."/>
        </authorList>
    </citation>
    <scope>NUCLEOTIDE SEQUENCE [LARGE SCALE GENOMIC DNA]</scope>
    <source>
        <strain evidence="2 3">VP2</strain>
    </source>
</reference>
<protein>
    <submittedName>
        <fullName evidence="2">Uncharacterized protein</fullName>
    </submittedName>
</protein>
<evidence type="ECO:0000256" key="1">
    <source>
        <dbReference type="SAM" id="MobiDB-lite"/>
    </source>
</evidence>
<feature type="compositionally biased region" description="Pro residues" evidence="1">
    <location>
        <begin position="309"/>
        <end position="323"/>
    </location>
</feature>
<gene>
    <name evidence="2" type="ORF">HJA_00210</name>
</gene>
<feature type="compositionally biased region" description="Acidic residues" evidence="1">
    <location>
        <begin position="385"/>
        <end position="394"/>
    </location>
</feature>
<feature type="compositionally biased region" description="Pro residues" evidence="1">
    <location>
        <begin position="192"/>
        <end position="201"/>
    </location>
</feature>
<feature type="compositionally biased region" description="Low complexity" evidence="1">
    <location>
        <begin position="293"/>
        <end position="308"/>
    </location>
</feature>
<keyword evidence="3" id="KW-1185">Reference proteome</keyword>
<dbReference type="AlphaFoldDB" id="A0A059FJV9"/>
<feature type="compositionally biased region" description="Low complexity" evidence="1">
    <location>
        <begin position="239"/>
        <end position="255"/>
    </location>
</feature>
<evidence type="ECO:0000313" key="3">
    <source>
        <dbReference type="Proteomes" id="UP000024816"/>
    </source>
</evidence>
<feature type="region of interest" description="Disordered" evidence="1">
    <location>
        <begin position="239"/>
        <end position="548"/>
    </location>
</feature>
<feature type="compositionally biased region" description="Low complexity" evidence="1">
    <location>
        <begin position="395"/>
        <end position="407"/>
    </location>
</feature>
<accession>A0A059FJV9</accession>
<dbReference type="PATRIC" id="fig|1280952.3.peg.41"/>
<feature type="compositionally biased region" description="Pro residues" evidence="1">
    <location>
        <begin position="408"/>
        <end position="418"/>
    </location>
</feature>
<dbReference type="RefSeq" id="WP_035576825.1">
    <property type="nucleotide sequence ID" value="NZ_ARYJ01000001.1"/>
</dbReference>
<proteinExistence type="predicted"/>
<comment type="caution">
    <text evidence="2">The sequence shown here is derived from an EMBL/GenBank/DDBJ whole genome shotgun (WGS) entry which is preliminary data.</text>
</comment>
<feature type="region of interest" description="Disordered" evidence="1">
    <location>
        <begin position="177"/>
        <end position="225"/>
    </location>
</feature>
<dbReference type="STRING" id="1280952.HJA_00210"/>
<feature type="compositionally biased region" description="Acidic residues" evidence="1">
    <location>
        <begin position="137"/>
        <end position="146"/>
    </location>
</feature>
<dbReference type="eggNOG" id="COG3064">
    <property type="taxonomic scope" value="Bacteria"/>
</dbReference>
<feature type="compositionally biased region" description="Low complexity" evidence="1">
    <location>
        <begin position="508"/>
        <end position="534"/>
    </location>
</feature>